<dbReference type="CDD" id="cd04301">
    <property type="entry name" value="NAT_SF"/>
    <property type="match status" value="1"/>
</dbReference>
<evidence type="ECO:0000256" key="8">
    <source>
        <dbReference type="ARBA" id="ARBA00023159"/>
    </source>
</evidence>
<keyword evidence="4" id="KW-0227">DNA damage</keyword>
<reference evidence="17 18" key="1">
    <citation type="submission" date="2024-01" db="EMBL/GenBank/DDBJ databases">
        <title>Comparative genomics of Cryptococcus and Kwoniella reveals pathogenesis evolution and contrasting modes of karyotype evolution via chromosome fusion or intercentromeric recombination.</title>
        <authorList>
            <person name="Coelho M.A."/>
            <person name="David-Palma M."/>
            <person name="Shea T."/>
            <person name="Bowers K."/>
            <person name="McGinley-Smith S."/>
            <person name="Mohammad A.W."/>
            <person name="Gnirke A."/>
            <person name="Yurkov A.M."/>
            <person name="Nowrousian M."/>
            <person name="Sun S."/>
            <person name="Cuomo C.A."/>
            <person name="Heitman J."/>
        </authorList>
    </citation>
    <scope>NUCLEOTIDE SEQUENCE [LARGE SCALE GENOMIC DNA]</scope>
    <source>
        <strain evidence="17">CBS 11374</strain>
    </source>
</reference>
<feature type="compositionally biased region" description="Pro residues" evidence="15">
    <location>
        <begin position="73"/>
        <end position="84"/>
    </location>
</feature>
<evidence type="ECO:0000256" key="12">
    <source>
        <dbReference type="ARBA" id="ARBA00047752"/>
    </source>
</evidence>
<keyword evidence="10" id="KW-0234">DNA repair</keyword>
<dbReference type="InterPro" id="IPR016197">
    <property type="entry name" value="Chromo-like_dom_sf"/>
</dbReference>
<evidence type="ECO:0000256" key="6">
    <source>
        <dbReference type="ARBA" id="ARBA00022990"/>
    </source>
</evidence>
<feature type="region of interest" description="Disordered" evidence="15">
    <location>
        <begin position="46"/>
        <end position="90"/>
    </location>
</feature>
<keyword evidence="3" id="KW-0808">Transferase</keyword>
<accession>A0ABZ1CZD8</accession>
<comment type="catalytic activity">
    <reaction evidence="13">
        <text>L-lysyl-[protein] + acetyl-CoA = N(6)-acetyl-L-lysyl-[protein] + CoA + H(+)</text>
        <dbReference type="Rhea" id="RHEA:45948"/>
        <dbReference type="Rhea" id="RHEA-COMP:9752"/>
        <dbReference type="Rhea" id="RHEA-COMP:10731"/>
        <dbReference type="ChEBI" id="CHEBI:15378"/>
        <dbReference type="ChEBI" id="CHEBI:29969"/>
        <dbReference type="ChEBI" id="CHEBI:57287"/>
        <dbReference type="ChEBI" id="CHEBI:57288"/>
        <dbReference type="ChEBI" id="CHEBI:61930"/>
    </reaction>
    <physiologicalReaction direction="left-to-right" evidence="13">
        <dbReference type="Rhea" id="RHEA:45949"/>
    </physiologicalReaction>
</comment>
<name>A0ABZ1CZD8_9TREE</name>
<dbReference type="RefSeq" id="XP_062791872.1">
    <property type="nucleotide sequence ID" value="XM_062935821.1"/>
</dbReference>
<evidence type="ECO:0000256" key="7">
    <source>
        <dbReference type="ARBA" id="ARBA00023015"/>
    </source>
</evidence>
<feature type="region of interest" description="Disordered" evidence="15">
    <location>
        <begin position="1"/>
        <end position="32"/>
    </location>
</feature>
<evidence type="ECO:0000256" key="4">
    <source>
        <dbReference type="ARBA" id="ARBA00022763"/>
    </source>
</evidence>
<feature type="region of interest" description="Disordered" evidence="15">
    <location>
        <begin position="111"/>
        <end position="262"/>
    </location>
</feature>
<dbReference type="GeneID" id="87956229"/>
<dbReference type="Pfam" id="PF01853">
    <property type="entry name" value="MOZ_SAS"/>
    <property type="match status" value="1"/>
</dbReference>
<keyword evidence="7" id="KW-0805">Transcription regulation</keyword>
<gene>
    <name evidence="17" type="ORF">IL334_004098</name>
</gene>
<protein>
    <recommendedName>
        <fullName evidence="2">histone acetyltransferase</fullName>
        <ecNumber evidence="2">2.3.1.48</ecNumber>
    </recommendedName>
</protein>
<dbReference type="InterPro" id="IPR025995">
    <property type="entry name" value="Tudor-knot"/>
</dbReference>
<dbReference type="Gene3D" id="3.40.630.30">
    <property type="match status" value="1"/>
</dbReference>
<dbReference type="Gene3D" id="3.30.60.60">
    <property type="entry name" value="N-acetyl transferase-like"/>
    <property type="match status" value="1"/>
</dbReference>
<feature type="compositionally biased region" description="Gly residues" evidence="15">
    <location>
        <begin position="10"/>
        <end position="19"/>
    </location>
</feature>
<comment type="catalytic activity">
    <reaction evidence="12">
        <text>(2E)-butenoyl-CoA + L-lysyl-[protein] = N(6)-(2E)-butenoyl-L-lysyl-[protein] + CoA + H(+)</text>
        <dbReference type="Rhea" id="RHEA:53908"/>
        <dbReference type="Rhea" id="RHEA-COMP:9752"/>
        <dbReference type="Rhea" id="RHEA-COMP:13707"/>
        <dbReference type="ChEBI" id="CHEBI:15378"/>
        <dbReference type="ChEBI" id="CHEBI:29969"/>
        <dbReference type="ChEBI" id="CHEBI:57287"/>
        <dbReference type="ChEBI" id="CHEBI:57332"/>
        <dbReference type="ChEBI" id="CHEBI:137954"/>
    </reaction>
    <physiologicalReaction direction="left-to-right" evidence="12">
        <dbReference type="Rhea" id="RHEA:53909"/>
    </physiologicalReaction>
</comment>
<proteinExistence type="inferred from homology"/>
<dbReference type="PANTHER" id="PTHR10615:SF218">
    <property type="entry name" value="HISTONE ACETYLTRANSFERASE ESA1"/>
    <property type="match status" value="1"/>
</dbReference>
<evidence type="ECO:0000256" key="2">
    <source>
        <dbReference type="ARBA" id="ARBA00013184"/>
    </source>
</evidence>
<dbReference type="Gene3D" id="2.30.30.140">
    <property type="match status" value="1"/>
</dbReference>
<dbReference type="SMART" id="SM00298">
    <property type="entry name" value="CHROMO"/>
    <property type="match status" value="1"/>
</dbReference>
<dbReference type="EMBL" id="CP141885">
    <property type="protein sequence ID" value="WRT67132.1"/>
    <property type="molecule type" value="Genomic_DNA"/>
</dbReference>
<dbReference type="InterPro" id="IPR040706">
    <property type="entry name" value="Zf-MYST"/>
</dbReference>
<feature type="compositionally biased region" description="Acidic residues" evidence="15">
    <location>
        <begin position="197"/>
        <end position="218"/>
    </location>
</feature>
<dbReference type="InterPro" id="IPR036388">
    <property type="entry name" value="WH-like_DNA-bd_sf"/>
</dbReference>
<dbReference type="EC" id="2.3.1.48" evidence="2"/>
<evidence type="ECO:0000256" key="10">
    <source>
        <dbReference type="ARBA" id="ARBA00023204"/>
    </source>
</evidence>
<dbReference type="InterPro" id="IPR002717">
    <property type="entry name" value="HAT_MYST-type"/>
</dbReference>
<evidence type="ECO:0000256" key="3">
    <source>
        <dbReference type="ARBA" id="ARBA00022679"/>
    </source>
</evidence>
<keyword evidence="18" id="KW-1185">Reference proteome</keyword>
<keyword evidence="8" id="KW-0010">Activator</keyword>
<keyword evidence="5" id="KW-0156">Chromatin regulator</keyword>
<dbReference type="Pfam" id="PF11717">
    <property type="entry name" value="Tudor-knot"/>
    <property type="match status" value="1"/>
</dbReference>
<sequence>MAPSTPSTPHGGGRAGSDGGSPAPTVATPGTYSLEDVIPGVKIFVRKPLPNGQEEQRKAEILSTRPKPKPSAFAPPPAPDAPPPDPRDDTEYYVHYVEFNKRLDEWVGGSRLIIDKEMEWPKAKEDDKKKKEKIGKVPSTPGSSTPSRINGSPRPSGSLLKKAATKAASAVGKAHPLAKGSSKGKIPSKRKGKDQPDLDDDEDEDQDEDDADSIDADGDISMIGSDGGTGGGKSQKGQGDEDGEGEIDLSGPINPQAAPKVFSKKQEIEKLRTSGSMTQSHSEVSRVKNLDKLQIGKHEVETWYFSPYPIEYAHLPVLYICEFCLLYYPSFTQLKRHRNKCNLLHPPGNEIYRHEDISFFEIDGRRQRTWCRNLCLISKCFLDHKTLYYDVDPFMYYCMTVKDDYGCHLIGYFSKEKESPEGYNVACILTLPQHQRKGYGRLLIEFSYELSKVEGKLGSPEKPLSDLGLLGYRAYWQEKIVELLLDSDDEISLEEIAQKTAITHGDIMHTCQALQMIKYYKGGHIIHLTDAVLEQHQKTMSKNRRSINPAALKWKPPVFSRAQLAFGF</sequence>
<dbReference type="Proteomes" id="UP001329825">
    <property type="component" value="Chromosome 5"/>
</dbReference>
<dbReference type="PANTHER" id="PTHR10615">
    <property type="entry name" value="HISTONE ACETYLTRANSFERASE"/>
    <property type="match status" value="1"/>
</dbReference>
<evidence type="ECO:0000256" key="13">
    <source>
        <dbReference type="ARBA" id="ARBA00047787"/>
    </source>
</evidence>
<evidence type="ECO:0000256" key="14">
    <source>
        <dbReference type="ARBA" id="ARBA00048940"/>
    </source>
</evidence>
<feature type="compositionally biased region" description="Gly residues" evidence="15">
    <location>
        <begin position="225"/>
        <end position="234"/>
    </location>
</feature>
<keyword evidence="6" id="KW-0007">Acetylation</keyword>
<dbReference type="Pfam" id="PF17772">
    <property type="entry name" value="zf-MYST"/>
    <property type="match status" value="1"/>
</dbReference>
<dbReference type="InterPro" id="IPR000953">
    <property type="entry name" value="Chromo/chromo_shadow_dom"/>
</dbReference>
<dbReference type="SUPFAM" id="SSF55729">
    <property type="entry name" value="Acyl-CoA N-acyltransferases (Nat)"/>
    <property type="match status" value="1"/>
</dbReference>
<dbReference type="InterPro" id="IPR050603">
    <property type="entry name" value="MYST_HAT"/>
</dbReference>
<comment type="catalytic activity">
    <reaction evidence="11">
        <text>2-hydroxyisobutanoyl-CoA + L-lysyl-[protein] = N(6)-(2-hydroxyisobutanoyl)-L-lysyl-[protein] + CoA + H(+)</text>
        <dbReference type="Rhea" id="RHEA:24180"/>
        <dbReference type="Rhea" id="RHEA-COMP:9752"/>
        <dbReference type="Rhea" id="RHEA-COMP:15921"/>
        <dbReference type="ChEBI" id="CHEBI:15378"/>
        <dbReference type="ChEBI" id="CHEBI:29969"/>
        <dbReference type="ChEBI" id="CHEBI:57287"/>
        <dbReference type="ChEBI" id="CHEBI:131780"/>
        <dbReference type="ChEBI" id="CHEBI:144968"/>
    </reaction>
    <physiologicalReaction direction="left-to-right" evidence="11">
        <dbReference type="Rhea" id="RHEA:24181"/>
    </physiologicalReaction>
</comment>
<evidence type="ECO:0000256" key="9">
    <source>
        <dbReference type="ARBA" id="ARBA00023163"/>
    </source>
</evidence>
<feature type="compositionally biased region" description="Basic and acidic residues" evidence="15">
    <location>
        <begin position="113"/>
        <end position="129"/>
    </location>
</feature>
<keyword evidence="9" id="KW-0804">Transcription</keyword>
<dbReference type="InterPro" id="IPR016181">
    <property type="entry name" value="Acyl_CoA_acyltransferase"/>
</dbReference>
<evidence type="ECO:0000313" key="17">
    <source>
        <dbReference type="EMBL" id="WRT67132.1"/>
    </source>
</evidence>
<feature type="compositionally biased region" description="Low complexity" evidence="15">
    <location>
        <begin position="161"/>
        <end position="174"/>
    </location>
</feature>
<evidence type="ECO:0000313" key="18">
    <source>
        <dbReference type="Proteomes" id="UP001329825"/>
    </source>
</evidence>
<comment type="similarity">
    <text evidence="1">Belongs to the MYST (SAS/MOZ) family.</text>
</comment>
<comment type="catalytic activity">
    <reaction evidence="14">
        <text>L-lysyl-[histone] + acetyl-CoA = N(6)-acetyl-L-lysyl-[histone] + CoA + H(+)</text>
        <dbReference type="Rhea" id="RHEA:21992"/>
        <dbReference type="Rhea" id="RHEA-COMP:9845"/>
        <dbReference type="Rhea" id="RHEA-COMP:11338"/>
        <dbReference type="ChEBI" id="CHEBI:15378"/>
        <dbReference type="ChEBI" id="CHEBI:29969"/>
        <dbReference type="ChEBI" id="CHEBI:57287"/>
        <dbReference type="ChEBI" id="CHEBI:57288"/>
        <dbReference type="ChEBI" id="CHEBI:61930"/>
        <dbReference type="EC" id="2.3.1.48"/>
    </reaction>
    <physiologicalReaction direction="left-to-right" evidence="14">
        <dbReference type="Rhea" id="RHEA:21993"/>
    </physiologicalReaction>
</comment>
<dbReference type="SUPFAM" id="SSF54160">
    <property type="entry name" value="Chromo domain-like"/>
    <property type="match status" value="1"/>
</dbReference>
<feature type="domain" description="MYST-type HAT" evidence="16">
    <location>
        <begin position="285"/>
        <end position="556"/>
    </location>
</feature>
<dbReference type="PROSITE" id="PS51726">
    <property type="entry name" value="MYST_HAT"/>
    <property type="match status" value="1"/>
</dbReference>
<feature type="compositionally biased region" description="Polar residues" evidence="15">
    <location>
        <begin position="140"/>
        <end position="155"/>
    </location>
</feature>
<dbReference type="Gene3D" id="1.10.10.10">
    <property type="entry name" value="Winged helix-like DNA-binding domain superfamily/Winged helix DNA-binding domain"/>
    <property type="match status" value="1"/>
</dbReference>
<organism evidence="17 18">
    <name type="scientific">Kwoniella shivajii</name>
    <dbReference type="NCBI Taxonomy" id="564305"/>
    <lineage>
        <taxon>Eukaryota</taxon>
        <taxon>Fungi</taxon>
        <taxon>Dikarya</taxon>
        <taxon>Basidiomycota</taxon>
        <taxon>Agaricomycotina</taxon>
        <taxon>Tremellomycetes</taxon>
        <taxon>Tremellales</taxon>
        <taxon>Cryptococcaceae</taxon>
        <taxon>Kwoniella</taxon>
    </lineage>
</organism>
<evidence type="ECO:0000256" key="5">
    <source>
        <dbReference type="ARBA" id="ARBA00022853"/>
    </source>
</evidence>
<evidence type="ECO:0000256" key="15">
    <source>
        <dbReference type="SAM" id="MobiDB-lite"/>
    </source>
</evidence>
<evidence type="ECO:0000259" key="16">
    <source>
        <dbReference type="PROSITE" id="PS51726"/>
    </source>
</evidence>
<evidence type="ECO:0000256" key="1">
    <source>
        <dbReference type="ARBA" id="ARBA00010107"/>
    </source>
</evidence>
<evidence type="ECO:0000256" key="11">
    <source>
        <dbReference type="ARBA" id="ARBA00047557"/>
    </source>
</evidence>